<feature type="transmembrane region" description="Helical" evidence="6">
    <location>
        <begin position="263"/>
        <end position="284"/>
    </location>
</feature>
<accession>A0A6J4NSL3</accession>
<feature type="transmembrane region" description="Helical" evidence="6">
    <location>
        <begin position="153"/>
        <end position="171"/>
    </location>
</feature>
<dbReference type="PANTHER" id="PTHR30213">
    <property type="entry name" value="INNER MEMBRANE PROTEIN YHJD"/>
    <property type="match status" value="1"/>
</dbReference>
<keyword evidence="3 6" id="KW-0812">Transmembrane</keyword>
<reference evidence="7" key="1">
    <citation type="submission" date="2020-02" db="EMBL/GenBank/DDBJ databases">
        <authorList>
            <person name="Meier V. D."/>
        </authorList>
    </citation>
    <scope>NUCLEOTIDE SEQUENCE</scope>
    <source>
        <strain evidence="7">AVDCRST_MAG35</strain>
    </source>
</reference>
<feature type="transmembrane region" description="Helical" evidence="6">
    <location>
        <begin position="222"/>
        <end position="243"/>
    </location>
</feature>
<evidence type="ECO:0000313" key="7">
    <source>
        <dbReference type="EMBL" id="CAA9390535.1"/>
    </source>
</evidence>
<name>A0A6J4NSL3_9ACTN</name>
<dbReference type="AlphaFoldDB" id="A0A6J4NSL3"/>
<dbReference type="PANTHER" id="PTHR30213:SF0">
    <property type="entry name" value="UPF0761 MEMBRANE PROTEIN YIHY"/>
    <property type="match status" value="1"/>
</dbReference>
<proteinExistence type="predicted"/>
<dbReference type="GO" id="GO:0005886">
    <property type="term" value="C:plasma membrane"/>
    <property type="evidence" value="ECO:0007669"/>
    <property type="project" value="UniProtKB-SubCell"/>
</dbReference>
<evidence type="ECO:0000256" key="2">
    <source>
        <dbReference type="ARBA" id="ARBA00022475"/>
    </source>
</evidence>
<keyword evidence="5 6" id="KW-0472">Membrane</keyword>
<keyword evidence="2" id="KW-1003">Cell membrane</keyword>
<dbReference type="InterPro" id="IPR017039">
    <property type="entry name" value="Virul_fac_BrkB"/>
</dbReference>
<feature type="transmembrane region" description="Helical" evidence="6">
    <location>
        <begin position="125"/>
        <end position="146"/>
    </location>
</feature>
<protein>
    <submittedName>
        <fullName evidence="7">Uncharacterized protein</fullName>
    </submittedName>
</protein>
<keyword evidence="4 6" id="KW-1133">Transmembrane helix</keyword>
<evidence type="ECO:0000256" key="3">
    <source>
        <dbReference type="ARBA" id="ARBA00022692"/>
    </source>
</evidence>
<feature type="transmembrane region" description="Helical" evidence="6">
    <location>
        <begin position="191"/>
        <end position="210"/>
    </location>
</feature>
<gene>
    <name evidence="7" type="ORF">AVDCRST_MAG35-378</name>
</gene>
<dbReference type="EMBL" id="CADCUY010000076">
    <property type="protein sequence ID" value="CAA9390535.1"/>
    <property type="molecule type" value="Genomic_DNA"/>
</dbReference>
<dbReference type="PIRSF" id="PIRSF035875">
    <property type="entry name" value="RNase_BN"/>
    <property type="match status" value="1"/>
</dbReference>
<feature type="transmembrane region" description="Helical" evidence="6">
    <location>
        <begin position="40"/>
        <end position="62"/>
    </location>
</feature>
<dbReference type="Pfam" id="PF03631">
    <property type="entry name" value="Virul_fac_BrkB"/>
    <property type="match status" value="1"/>
</dbReference>
<organism evidence="7">
    <name type="scientific">uncultured Quadrisphaera sp</name>
    <dbReference type="NCBI Taxonomy" id="904978"/>
    <lineage>
        <taxon>Bacteria</taxon>
        <taxon>Bacillati</taxon>
        <taxon>Actinomycetota</taxon>
        <taxon>Actinomycetes</taxon>
        <taxon>Kineosporiales</taxon>
        <taxon>Kineosporiaceae</taxon>
        <taxon>Quadrisphaera</taxon>
        <taxon>environmental samples</taxon>
    </lineage>
</organism>
<sequence length="311" mass="32606">MRRRGRAARWGPPARATADLVRRTFAVCLRWRVTGLAAEASFFTLLSLPGLALSLAAAAAAVGRAAGPDATAELTRGVLETSSRFVTPDVVRDVVAPTLDDALSTTRADLISLGLLFALWSGSRAVHVFVDAITIMYGLGGLRGLALARLQSMLLHLVSLVVAVVGLPLLVLGPPLAERLLPDRLDGLTRVLWPVAVLVATALVATLYHVATPVRSPWRRDVPGAAAAVLVWLAASALLRVVVGESFARGASVYGPLTTAIVVMGWLYLLAVAVLVGAALNAAIDERWPLPARERARALRPGAAAPVGRAA</sequence>
<evidence type="ECO:0000256" key="6">
    <source>
        <dbReference type="SAM" id="Phobius"/>
    </source>
</evidence>
<comment type="subcellular location">
    <subcellularLocation>
        <location evidence="1">Cell membrane</location>
        <topology evidence="1">Multi-pass membrane protein</topology>
    </subcellularLocation>
</comment>
<evidence type="ECO:0000256" key="5">
    <source>
        <dbReference type="ARBA" id="ARBA00023136"/>
    </source>
</evidence>
<evidence type="ECO:0000256" key="4">
    <source>
        <dbReference type="ARBA" id="ARBA00022989"/>
    </source>
</evidence>
<evidence type="ECO:0000256" key="1">
    <source>
        <dbReference type="ARBA" id="ARBA00004651"/>
    </source>
</evidence>